<accession>A0A7S3J5Z8</accession>
<dbReference type="SUPFAM" id="SSF82185">
    <property type="entry name" value="Histone H3 K4-specific methyltransferase SET7/9 N-terminal domain"/>
    <property type="match status" value="1"/>
</dbReference>
<organism evidence="1">
    <name type="scientific">Euplotes harpa</name>
    <dbReference type="NCBI Taxonomy" id="151035"/>
    <lineage>
        <taxon>Eukaryota</taxon>
        <taxon>Sar</taxon>
        <taxon>Alveolata</taxon>
        <taxon>Ciliophora</taxon>
        <taxon>Intramacronucleata</taxon>
        <taxon>Spirotrichea</taxon>
        <taxon>Hypotrichia</taxon>
        <taxon>Euplotida</taxon>
        <taxon>Euplotidae</taxon>
        <taxon>Euplotes</taxon>
    </lineage>
</organism>
<proteinExistence type="predicted"/>
<evidence type="ECO:0000313" key="1">
    <source>
        <dbReference type="EMBL" id="CAE0344499.1"/>
    </source>
</evidence>
<sequence>MEPAAKEPVIVPPEELDATDIAELVDESADVVLDYKDEETKEEATVDVPSSPVAPSELLKTITKFKAKPAYGPKTNTVSQKIYTTFNANRTAELYMYFWDLVGGMDFKDAKYDASYLGCVPFPGKKNERTIQGMKFNGVMHGVVRYEYKTMLIEECYKDGREHGLRVVCTSMGDVWLRLWKNGNRLAQIVLNADLSECKANAKDDGGLKLFRKHLHVVVTCLKK</sequence>
<dbReference type="EMBL" id="HBII01007774">
    <property type="protein sequence ID" value="CAE0344499.1"/>
    <property type="molecule type" value="Transcribed_RNA"/>
</dbReference>
<gene>
    <name evidence="1" type="ORF">EHAR0213_LOCUS3406</name>
</gene>
<dbReference type="AlphaFoldDB" id="A0A7S3J5Z8"/>
<name>A0A7S3J5Z8_9SPIT</name>
<protein>
    <submittedName>
        <fullName evidence="1">Uncharacterized protein</fullName>
    </submittedName>
</protein>
<reference evidence="1" key="1">
    <citation type="submission" date="2021-01" db="EMBL/GenBank/DDBJ databases">
        <authorList>
            <person name="Corre E."/>
            <person name="Pelletier E."/>
            <person name="Niang G."/>
            <person name="Scheremetjew M."/>
            <person name="Finn R."/>
            <person name="Kale V."/>
            <person name="Holt S."/>
            <person name="Cochrane G."/>
            <person name="Meng A."/>
            <person name="Brown T."/>
            <person name="Cohen L."/>
        </authorList>
    </citation>
    <scope>NUCLEOTIDE SEQUENCE</scope>
    <source>
        <strain evidence="1">FSP1.4</strain>
    </source>
</reference>